<dbReference type="SUPFAM" id="SSF53448">
    <property type="entry name" value="Nucleotide-diphospho-sugar transferases"/>
    <property type="match status" value="1"/>
</dbReference>
<evidence type="ECO:0000313" key="12">
    <source>
        <dbReference type="Proteomes" id="UP001424459"/>
    </source>
</evidence>
<dbReference type="Pfam" id="PF00483">
    <property type="entry name" value="NTP_transferase"/>
    <property type="match status" value="1"/>
</dbReference>
<organism evidence="11 12">
    <name type="scientific">Sphingomonas rosea</name>
    <dbReference type="NCBI Taxonomy" id="335605"/>
    <lineage>
        <taxon>Bacteria</taxon>
        <taxon>Pseudomonadati</taxon>
        <taxon>Pseudomonadota</taxon>
        <taxon>Alphaproteobacteria</taxon>
        <taxon>Sphingomonadales</taxon>
        <taxon>Sphingomonadaceae</taxon>
        <taxon>Sphingomonas</taxon>
    </lineage>
</organism>
<gene>
    <name evidence="11" type="primary">rfbA</name>
    <name evidence="11" type="ORF">GCM10022281_19810</name>
</gene>
<keyword evidence="6 9" id="KW-0479">Metal-binding</keyword>
<keyword evidence="12" id="KW-1185">Reference proteome</keyword>
<accession>A0ABP7UA95</accession>
<feature type="domain" description="Nucleotidyl transferase" evidence="10">
    <location>
        <begin position="2"/>
        <end position="237"/>
    </location>
</feature>
<comment type="function">
    <text evidence="9">Catalyzes the formation of dTDP-glucose, from dTTP and glucose 1-phosphate, as well as its pyrophosphorolysis.</text>
</comment>
<dbReference type="CDD" id="cd02538">
    <property type="entry name" value="G1P_TT_short"/>
    <property type="match status" value="1"/>
</dbReference>
<evidence type="ECO:0000256" key="6">
    <source>
        <dbReference type="ARBA" id="ARBA00022723"/>
    </source>
</evidence>
<evidence type="ECO:0000256" key="4">
    <source>
        <dbReference type="ARBA" id="ARBA00022679"/>
    </source>
</evidence>
<evidence type="ECO:0000259" key="10">
    <source>
        <dbReference type="Pfam" id="PF00483"/>
    </source>
</evidence>
<evidence type="ECO:0000256" key="5">
    <source>
        <dbReference type="ARBA" id="ARBA00022695"/>
    </source>
</evidence>
<evidence type="ECO:0000313" key="11">
    <source>
        <dbReference type="EMBL" id="GAA4039004.1"/>
    </source>
</evidence>
<dbReference type="Gene3D" id="3.90.550.10">
    <property type="entry name" value="Spore Coat Polysaccharide Biosynthesis Protein SpsA, Chain A"/>
    <property type="match status" value="1"/>
</dbReference>
<protein>
    <recommendedName>
        <fullName evidence="3 9">Glucose-1-phosphate thymidylyltransferase</fullName>
        <ecNumber evidence="3 9">2.7.7.24</ecNumber>
    </recommendedName>
</protein>
<keyword evidence="4 9" id="KW-0808">Transferase</keyword>
<dbReference type="Proteomes" id="UP001424459">
    <property type="component" value="Unassembled WGS sequence"/>
</dbReference>
<evidence type="ECO:0000256" key="9">
    <source>
        <dbReference type="RuleBase" id="RU003706"/>
    </source>
</evidence>
<evidence type="ECO:0000256" key="2">
    <source>
        <dbReference type="ARBA" id="ARBA00010480"/>
    </source>
</evidence>
<dbReference type="InterPro" id="IPR029044">
    <property type="entry name" value="Nucleotide-diphossugar_trans"/>
</dbReference>
<proteinExistence type="inferred from homology"/>
<comment type="cofactor">
    <cofactor evidence="1">
        <name>Mg(2+)</name>
        <dbReference type="ChEBI" id="CHEBI:18420"/>
    </cofactor>
</comment>
<keyword evidence="7 9" id="KW-0460">Magnesium</keyword>
<reference evidence="12" key="1">
    <citation type="journal article" date="2019" name="Int. J. Syst. Evol. Microbiol.">
        <title>The Global Catalogue of Microorganisms (GCM) 10K type strain sequencing project: providing services to taxonomists for standard genome sequencing and annotation.</title>
        <authorList>
            <consortium name="The Broad Institute Genomics Platform"/>
            <consortium name="The Broad Institute Genome Sequencing Center for Infectious Disease"/>
            <person name="Wu L."/>
            <person name="Ma J."/>
        </authorList>
    </citation>
    <scope>NUCLEOTIDE SEQUENCE [LARGE SCALE GENOMIC DNA]</scope>
    <source>
        <strain evidence="12">JCM 17564</strain>
    </source>
</reference>
<evidence type="ECO:0000256" key="8">
    <source>
        <dbReference type="ARBA" id="ARBA00049336"/>
    </source>
</evidence>
<dbReference type="NCBIfam" id="TIGR01207">
    <property type="entry name" value="rmlA"/>
    <property type="match status" value="1"/>
</dbReference>
<dbReference type="EMBL" id="BAABBR010000001">
    <property type="protein sequence ID" value="GAA4039004.1"/>
    <property type="molecule type" value="Genomic_DNA"/>
</dbReference>
<comment type="similarity">
    <text evidence="2 9">Belongs to the glucose-1-phosphate thymidylyltransferase family.</text>
</comment>
<dbReference type="PANTHER" id="PTHR43532:SF1">
    <property type="entry name" value="GLUCOSE-1-PHOSPHATE THYMIDYLYLTRANSFERASE 1"/>
    <property type="match status" value="1"/>
</dbReference>
<dbReference type="PANTHER" id="PTHR43532">
    <property type="entry name" value="GLUCOSE-1-PHOSPHATE THYMIDYLYLTRANSFERASE"/>
    <property type="match status" value="1"/>
</dbReference>
<evidence type="ECO:0000256" key="7">
    <source>
        <dbReference type="ARBA" id="ARBA00022842"/>
    </source>
</evidence>
<dbReference type="EC" id="2.7.7.24" evidence="3 9"/>
<comment type="caution">
    <text evidence="11">The sequence shown here is derived from an EMBL/GenBank/DDBJ whole genome shotgun (WGS) entry which is preliminary data.</text>
</comment>
<name>A0ABP7UA95_9SPHN</name>
<dbReference type="InterPro" id="IPR005835">
    <property type="entry name" value="NTP_transferase_dom"/>
</dbReference>
<dbReference type="InterPro" id="IPR005907">
    <property type="entry name" value="G1P_thy_trans_s"/>
</dbReference>
<evidence type="ECO:0000256" key="1">
    <source>
        <dbReference type="ARBA" id="ARBA00001946"/>
    </source>
</evidence>
<keyword evidence="5 9" id="KW-0548">Nucleotidyltransferase</keyword>
<sequence length="292" mass="31881">MKGIILAGGSGSRLFPATLAVSKQLLTVYDKPMIFYPLGVLMLAGIREILVISTPQDLPRFRDLLGDGSDFGITLSYAVQDAPNGLAEAFIIGREFIGEDDVALILGDNIFYGAGLSDLVAAAARPATGATLFAYWVEDPERYGVVSFDGEGKARSIEEKPAEPQSNWAVTGLYFYDNQVVDIAANLTPSPRGELEITDVNKAYLERGECAVKMMGRGFAWLDTGTHESLHDAGSFVRTVERRQGLKICCPEEIGLEQGWLTADQVLARADRLGKNDYANYLRRRARELAHG</sequence>
<evidence type="ECO:0000256" key="3">
    <source>
        <dbReference type="ARBA" id="ARBA00012461"/>
    </source>
</evidence>
<dbReference type="RefSeq" id="WP_344696917.1">
    <property type="nucleotide sequence ID" value="NZ_BAABBR010000001.1"/>
</dbReference>
<comment type="catalytic activity">
    <reaction evidence="8 9">
        <text>dTTP + alpha-D-glucose 1-phosphate + H(+) = dTDP-alpha-D-glucose + diphosphate</text>
        <dbReference type="Rhea" id="RHEA:15225"/>
        <dbReference type="ChEBI" id="CHEBI:15378"/>
        <dbReference type="ChEBI" id="CHEBI:33019"/>
        <dbReference type="ChEBI" id="CHEBI:37568"/>
        <dbReference type="ChEBI" id="CHEBI:57477"/>
        <dbReference type="ChEBI" id="CHEBI:58601"/>
        <dbReference type="EC" id="2.7.7.24"/>
    </reaction>
</comment>